<protein>
    <submittedName>
        <fullName evidence="6">DNA endonuclease RBBP8</fullName>
    </submittedName>
</protein>
<dbReference type="Proteomes" id="UP000276133">
    <property type="component" value="Unassembled WGS sequence"/>
</dbReference>
<dbReference type="EMBL" id="REGN01002563">
    <property type="protein sequence ID" value="RNA27287.1"/>
    <property type="molecule type" value="Genomic_DNA"/>
</dbReference>
<keyword evidence="6" id="KW-0540">Nuclease</keyword>
<dbReference type="STRING" id="10195.A0A3M7RVG5"/>
<dbReference type="Pfam" id="PF08573">
    <property type="entry name" value="SAE2"/>
    <property type="match status" value="1"/>
</dbReference>
<dbReference type="InterPro" id="IPR033316">
    <property type="entry name" value="RBBP8-like"/>
</dbReference>
<dbReference type="PANTHER" id="PTHR15107">
    <property type="entry name" value="RETINOBLASTOMA BINDING PROTEIN 8"/>
    <property type="match status" value="1"/>
</dbReference>
<keyword evidence="6" id="KW-0255">Endonuclease</keyword>
<dbReference type="GO" id="GO:0003684">
    <property type="term" value="F:damaged DNA binding"/>
    <property type="evidence" value="ECO:0007669"/>
    <property type="project" value="TreeGrafter"/>
</dbReference>
<feature type="compositionally biased region" description="Polar residues" evidence="4">
    <location>
        <begin position="302"/>
        <end position="316"/>
    </location>
</feature>
<evidence type="ECO:0000256" key="2">
    <source>
        <dbReference type="ARBA" id="ARBA00022763"/>
    </source>
</evidence>
<keyword evidence="6" id="KW-0378">Hydrolase</keyword>
<evidence type="ECO:0000256" key="3">
    <source>
        <dbReference type="ARBA" id="ARBA00023242"/>
    </source>
</evidence>
<proteinExistence type="predicted"/>
<feature type="region of interest" description="Disordered" evidence="4">
    <location>
        <begin position="335"/>
        <end position="372"/>
    </location>
</feature>
<dbReference type="GO" id="GO:0010792">
    <property type="term" value="P:DNA double-strand break processing involved in repair via single-strand annealing"/>
    <property type="evidence" value="ECO:0007669"/>
    <property type="project" value="TreeGrafter"/>
</dbReference>
<evidence type="ECO:0000256" key="4">
    <source>
        <dbReference type="SAM" id="MobiDB-lite"/>
    </source>
</evidence>
<accession>A0A3M7RVG5</accession>
<organism evidence="6 7">
    <name type="scientific">Brachionus plicatilis</name>
    <name type="common">Marine rotifer</name>
    <name type="synonym">Brachionus muelleri</name>
    <dbReference type="NCBI Taxonomy" id="10195"/>
    <lineage>
        <taxon>Eukaryota</taxon>
        <taxon>Metazoa</taxon>
        <taxon>Spiralia</taxon>
        <taxon>Gnathifera</taxon>
        <taxon>Rotifera</taxon>
        <taxon>Eurotatoria</taxon>
        <taxon>Monogononta</taxon>
        <taxon>Pseudotrocha</taxon>
        <taxon>Ploima</taxon>
        <taxon>Brachionidae</taxon>
        <taxon>Brachionus</taxon>
    </lineage>
</organism>
<feature type="compositionally biased region" description="Low complexity" evidence="4">
    <location>
        <begin position="335"/>
        <end position="371"/>
    </location>
</feature>
<dbReference type="GO" id="GO:0004519">
    <property type="term" value="F:endonuclease activity"/>
    <property type="evidence" value="ECO:0007669"/>
    <property type="project" value="UniProtKB-KW"/>
</dbReference>
<dbReference type="GO" id="GO:0005634">
    <property type="term" value="C:nucleus"/>
    <property type="evidence" value="ECO:0007669"/>
    <property type="project" value="UniProtKB-SubCell"/>
</dbReference>
<dbReference type="InterPro" id="IPR013882">
    <property type="entry name" value="Ctp1_C"/>
</dbReference>
<comment type="subcellular location">
    <subcellularLocation>
        <location evidence="1">Nucleus</location>
    </subcellularLocation>
</comment>
<dbReference type="PANTHER" id="PTHR15107:SF4">
    <property type="entry name" value="DNA ENDONUCLEASE RBBP8"/>
    <property type="match status" value="1"/>
</dbReference>
<name>A0A3M7RVG5_BRAPC</name>
<evidence type="ECO:0000313" key="7">
    <source>
        <dbReference type="Proteomes" id="UP000276133"/>
    </source>
</evidence>
<keyword evidence="7" id="KW-1185">Reference proteome</keyword>
<gene>
    <name evidence="6" type="ORF">BpHYR1_034276</name>
</gene>
<sequence length="650" mass="74963">MSKSDQNYDEINQIFKQISMRTLHMKTNNVKLLNKIGSEMNILLEKVQEIVRFCISDRNDFVKEIELIQFDFVQLGKKIDQQFSMHSQSNQKENQIHKNKSVIQTILDSDSSDNESPKQLPISSAHNLMIPDTCMPQCEMEKTKKPSKQLIIRDTIDSNYDEIFADRDRNKLQTINENSIINESFEKEIVSEKNENEICLQEAISDMVQDNKKLISDSTKIHLLKASQSTPLAIKKKLQEHGLLDLTNSPYETPKKNSNLSTPVKYVQSKFTLESPRDSKTPAKFVLSTPTKSPSIFVKKPNFQTSSGNDEKSFNVNQNDSFDFSFEFREQAKNKSSNSSKCSNARNSSGSTSIFSNNSAKSPKIKNIQNNRNKRFKQLASDSNESSKSGENKIISYFARKSNEQNIKDNLVNSTDLDETCLPNDDFLNNIKSEPISHNQKSNSNGISDSFVSIFSNREPKQSNKVGFKSFILRKMGFIKGQYKQKNEKEQRNYLENEAKDEQSNVHSRSLVDDYFSDFDKVPKKKDNGSNIKHLEVVRKHDERKKLPTWICKECEAYWNTVPEELRPKRMENSCRHRAKYQPPPTPEHYWSIAFPNTQECIERGYGGIVAKNDKEDDISKRSRRKRPLKLIENIDKNSEDEIKDLDFGD</sequence>
<keyword evidence="2" id="KW-0227">DNA damage</keyword>
<keyword evidence="3" id="KW-0539">Nucleus</keyword>
<evidence type="ECO:0000256" key="1">
    <source>
        <dbReference type="ARBA" id="ARBA00004123"/>
    </source>
</evidence>
<comment type="caution">
    <text evidence="6">The sequence shown here is derived from an EMBL/GenBank/DDBJ whole genome shotgun (WGS) entry which is preliminary data.</text>
</comment>
<evidence type="ECO:0000259" key="5">
    <source>
        <dbReference type="Pfam" id="PF08573"/>
    </source>
</evidence>
<evidence type="ECO:0000313" key="6">
    <source>
        <dbReference type="EMBL" id="RNA27287.1"/>
    </source>
</evidence>
<dbReference type="OrthoDB" id="5801062at2759"/>
<feature type="domain" description="DNA endonuclease activator Ctp1 C-terminal" evidence="5">
    <location>
        <begin position="573"/>
        <end position="600"/>
    </location>
</feature>
<feature type="region of interest" description="Disordered" evidence="4">
    <location>
        <begin position="297"/>
        <end position="316"/>
    </location>
</feature>
<dbReference type="AlphaFoldDB" id="A0A3M7RVG5"/>
<reference evidence="6 7" key="1">
    <citation type="journal article" date="2018" name="Sci. Rep.">
        <title>Genomic signatures of local adaptation to the degree of environmental predictability in rotifers.</title>
        <authorList>
            <person name="Franch-Gras L."/>
            <person name="Hahn C."/>
            <person name="Garcia-Roger E.M."/>
            <person name="Carmona M.J."/>
            <person name="Serra M."/>
            <person name="Gomez A."/>
        </authorList>
    </citation>
    <scope>NUCLEOTIDE SEQUENCE [LARGE SCALE GENOMIC DNA]</scope>
    <source>
        <strain evidence="6">HYR1</strain>
    </source>
</reference>